<accession>A0A494RL10</accession>
<keyword evidence="2" id="KW-0540">Nuclease</keyword>
<feature type="domain" description="Restriction endonuclease type IV Mrr" evidence="1">
    <location>
        <begin position="174"/>
        <end position="283"/>
    </location>
</feature>
<keyword evidence="3" id="KW-1185">Reference proteome</keyword>
<feature type="domain" description="Restriction endonuclease type IV Mrr" evidence="1">
    <location>
        <begin position="20"/>
        <end position="136"/>
    </location>
</feature>
<sequence>MPDRQVERAVQLLDELERNREMSAVDVEHAVYGVLTAAGYAVSTPSPGRPDIGIDMEFQGRINGEPERVGVEVKSHRGKVSGQTIYKAMDAMRATGLDRILIVALGGYSNLALERAGIERLGKVDLLDIPDLRSWLQRHETFDEPETKSVRQILRHAMRELALRLAVEPTEIYDVEWRDMERLLGEVFQRLGFTTHVTPSAKDGGIDVHLVDPEGRAFIVEVKHWLSKVGTGAVKRLVEVTARKGARSGLLLATGGFADVIFDGLIEVKAPVRLGDANKIVSLCQAFYRAETQLWQPDNSLEDLLLAETLALSDPPIVPTI</sequence>
<dbReference type="InterPro" id="IPR007560">
    <property type="entry name" value="Restrct_endonuc_IV_Mrr"/>
</dbReference>
<dbReference type="PANTHER" id="PTHR30015:SF7">
    <property type="entry name" value="TYPE IV METHYL-DIRECTED RESTRICTION ENZYME ECOKMRR"/>
    <property type="match status" value="1"/>
</dbReference>
<keyword evidence="2" id="KW-0378">Hydrolase</keyword>
<proteinExistence type="predicted"/>
<dbReference type="InterPro" id="IPR011856">
    <property type="entry name" value="tRNA_endonuc-like_dom_sf"/>
</dbReference>
<evidence type="ECO:0000259" key="1">
    <source>
        <dbReference type="Pfam" id="PF04471"/>
    </source>
</evidence>
<dbReference type="RefSeq" id="WP_121482747.1">
    <property type="nucleotide sequence ID" value="NZ_CP032707.1"/>
</dbReference>
<reference evidence="2 3" key="1">
    <citation type="submission" date="2018-10" db="EMBL/GenBank/DDBJ databases">
        <title>Complete genome sequence of Brevundimonas naejangsanensis BRV3.</title>
        <authorList>
            <person name="Berrios L."/>
            <person name="Ely B."/>
        </authorList>
    </citation>
    <scope>NUCLEOTIDE SEQUENCE [LARGE SCALE GENOMIC DNA]</scope>
    <source>
        <strain evidence="2 3">BRV3</strain>
    </source>
</reference>
<dbReference type="AlphaFoldDB" id="A0A494RL10"/>
<name>A0A494RL10_9CAUL</name>
<dbReference type="GO" id="GO:0003677">
    <property type="term" value="F:DNA binding"/>
    <property type="evidence" value="ECO:0007669"/>
    <property type="project" value="InterPro"/>
</dbReference>
<gene>
    <name evidence="2" type="ORF">D8I30_10800</name>
</gene>
<dbReference type="SUPFAM" id="SSF52980">
    <property type="entry name" value="Restriction endonuclease-like"/>
    <property type="match status" value="2"/>
</dbReference>
<protein>
    <submittedName>
        <fullName evidence="2">Restriction endonuclease</fullName>
    </submittedName>
</protein>
<dbReference type="Pfam" id="PF04471">
    <property type="entry name" value="Mrr_cat"/>
    <property type="match status" value="2"/>
</dbReference>
<dbReference type="GO" id="GO:0009307">
    <property type="term" value="P:DNA restriction-modification system"/>
    <property type="evidence" value="ECO:0007669"/>
    <property type="project" value="InterPro"/>
</dbReference>
<keyword evidence="2" id="KW-0255">Endonuclease</keyword>
<dbReference type="GO" id="GO:0015666">
    <property type="term" value="F:restriction endodeoxyribonuclease activity"/>
    <property type="evidence" value="ECO:0007669"/>
    <property type="project" value="TreeGrafter"/>
</dbReference>
<organism evidence="2 3">
    <name type="scientific">Brevundimonas naejangsanensis</name>
    <dbReference type="NCBI Taxonomy" id="588932"/>
    <lineage>
        <taxon>Bacteria</taxon>
        <taxon>Pseudomonadati</taxon>
        <taxon>Pseudomonadota</taxon>
        <taxon>Alphaproteobacteria</taxon>
        <taxon>Caulobacterales</taxon>
        <taxon>Caulobacteraceae</taxon>
        <taxon>Brevundimonas</taxon>
    </lineage>
</organism>
<dbReference type="PANTHER" id="PTHR30015">
    <property type="entry name" value="MRR RESTRICTION SYSTEM PROTEIN"/>
    <property type="match status" value="1"/>
</dbReference>
<evidence type="ECO:0000313" key="3">
    <source>
        <dbReference type="Proteomes" id="UP000276984"/>
    </source>
</evidence>
<dbReference type="Gene3D" id="3.40.1350.10">
    <property type="match status" value="1"/>
</dbReference>
<dbReference type="InterPro" id="IPR011335">
    <property type="entry name" value="Restrct_endonuc-II-like"/>
</dbReference>
<dbReference type="InterPro" id="IPR052906">
    <property type="entry name" value="Type_IV_Methyl-Rstrct_Enzyme"/>
</dbReference>
<dbReference type="OrthoDB" id="7062569at2"/>
<dbReference type="EMBL" id="CP032707">
    <property type="protein sequence ID" value="AYG95613.1"/>
    <property type="molecule type" value="Genomic_DNA"/>
</dbReference>
<dbReference type="Proteomes" id="UP000276984">
    <property type="component" value="Chromosome"/>
</dbReference>
<evidence type="ECO:0000313" key="2">
    <source>
        <dbReference type="EMBL" id="AYG95613.1"/>
    </source>
</evidence>